<evidence type="ECO:0000313" key="1">
    <source>
        <dbReference type="EMBL" id="KAK8215426.1"/>
    </source>
</evidence>
<sequence length="134" mass="15415">MSNYRTMSDIPQDEIISVIAGMSVDDCTKRLASDTSGMSKKDNDQYWHTLYNKMRMSIEDDIATKKATNRALTTDDEMFRAIGDTVNFSGCEIEKNKKAILANEEALLKLQESQKMQEEVSMLLPHFFVHRQRE</sequence>
<gene>
    <name evidence="1" type="ORF">M8818_002047</name>
</gene>
<dbReference type="Proteomes" id="UP001320706">
    <property type="component" value="Unassembled WGS sequence"/>
</dbReference>
<organism evidence="1 2">
    <name type="scientific">Zalaria obscura</name>
    <dbReference type="NCBI Taxonomy" id="2024903"/>
    <lineage>
        <taxon>Eukaryota</taxon>
        <taxon>Fungi</taxon>
        <taxon>Dikarya</taxon>
        <taxon>Ascomycota</taxon>
        <taxon>Pezizomycotina</taxon>
        <taxon>Dothideomycetes</taxon>
        <taxon>Dothideomycetidae</taxon>
        <taxon>Dothideales</taxon>
        <taxon>Zalariaceae</taxon>
        <taxon>Zalaria</taxon>
    </lineage>
</organism>
<reference evidence="1" key="1">
    <citation type="submission" date="2024-02" db="EMBL/GenBank/DDBJ databases">
        <title>Metagenome Assembled Genome of Zalaria obscura JY119.</title>
        <authorList>
            <person name="Vighnesh L."/>
            <person name="Jagadeeshwari U."/>
            <person name="Venkata Ramana C."/>
            <person name="Sasikala C."/>
        </authorList>
    </citation>
    <scope>NUCLEOTIDE SEQUENCE</scope>
    <source>
        <strain evidence="1">JY119</strain>
    </source>
</reference>
<name>A0ACC3SIT5_9PEZI</name>
<protein>
    <submittedName>
        <fullName evidence="1">Uncharacterized protein</fullName>
    </submittedName>
</protein>
<proteinExistence type="predicted"/>
<accession>A0ACC3SIT5</accession>
<keyword evidence="2" id="KW-1185">Reference proteome</keyword>
<dbReference type="EMBL" id="JAMKPW020000008">
    <property type="protein sequence ID" value="KAK8215426.1"/>
    <property type="molecule type" value="Genomic_DNA"/>
</dbReference>
<comment type="caution">
    <text evidence="1">The sequence shown here is derived from an EMBL/GenBank/DDBJ whole genome shotgun (WGS) entry which is preliminary data.</text>
</comment>
<evidence type="ECO:0000313" key="2">
    <source>
        <dbReference type="Proteomes" id="UP001320706"/>
    </source>
</evidence>